<dbReference type="EMBL" id="CP157962">
    <property type="protein sequence ID" value="XBT97459.1"/>
    <property type="molecule type" value="Genomic_DNA"/>
</dbReference>
<evidence type="ECO:0000313" key="1">
    <source>
        <dbReference type="EMBL" id="XBT97459.1"/>
    </source>
</evidence>
<name>A0AAU7S4N1_9HYPH</name>
<keyword evidence="1" id="KW-0614">Plasmid</keyword>
<organism evidence="1">
    <name type="scientific">Rhizobium sp. ZPR3</name>
    <dbReference type="NCBI Taxonomy" id="3158967"/>
    <lineage>
        <taxon>Bacteria</taxon>
        <taxon>Pseudomonadati</taxon>
        <taxon>Pseudomonadota</taxon>
        <taxon>Alphaproteobacteria</taxon>
        <taxon>Hyphomicrobiales</taxon>
        <taxon>Rhizobiaceae</taxon>
        <taxon>Rhizobium/Agrobacterium group</taxon>
        <taxon>Rhizobium</taxon>
    </lineage>
</organism>
<protein>
    <submittedName>
        <fullName evidence="1">Uncharacterized protein</fullName>
    </submittedName>
</protein>
<accession>A0AAU7S4N1</accession>
<sequence>MLWASNGLGYCLALDGADLPGSVCAVTMNVPNAVAQFERDLLIEPTRSVLKYVKIFGRPSMLSDKQKQNLRMSCHGDERFGDREEIRSKPAAVMRVRAAPSFT</sequence>
<dbReference type="RefSeq" id="WP_349962565.1">
    <property type="nucleotide sequence ID" value="NZ_CP157962.1"/>
</dbReference>
<dbReference type="AlphaFoldDB" id="A0AAU7S4N1"/>
<proteinExistence type="predicted"/>
<gene>
    <name evidence="1" type="ORF">ABM479_29800</name>
</gene>
<reference evidence="1" key="1">
    <citation type="submission" date="2024-06" db="EMBL/GenBank/DDBJ databases">
        <authorList>
            <person name="Li T."/>
            <person name="Gao R."/>
        </authorList>
    </citation>
    <scope>NUCLEOTIDE SEQUENCE</scope>
    <source>
        <strain evidence="1">ZPR3</strain>
        <plasmid evidence="1">unnamed2</plasmid>
    </source>
</reference>
<geneLocation type="plasmid" evidence="1">
    <name>unnamed2</name>
</geneLocation>